<dbReference type="GO" id="GO:0006351">
    <property type="term" value="P:DNA-templated transcription"/>
    <property type="evidence" value="ECO:0007669"/>
    <property type="project" value="InterPro"/>
</dbReference>
<evidence type="ECO:0000259" key="30">
    <source>
        <dbReference type="PROSITE" id="PS51874"/>
    </source>
</evidence>
<protein>
    <recommendedName>
        <fullName evidence="4">Genome polyprotein</fullName>
    </recommendedName>
</protein>
<dbReference type="Gene3D" id="3.30.70.270">
    <property type="match status" value="1"/>
</dbReference>
<keyword evidence="17" id="KW-0347">Helicase</keyword>
<evidence type="ECO:0000256" key="11">
    <source>
        <dbReference type="ARBA" id="ARBA00022679"/>
    </source>
</evidence>
<keyword evidence="11" id="KW-0808">Transferase</keyword>
<sequence>MDIDPPLFIHTFDCGDTLIPYDTLNDNEYTSDEDELYPNEEEELDNAMKTGRYWYVVRDIICKHQRLGNKCPCMFAFKIGKNKYYYDEKSLNDLMAINMECRLNIIAKTQNRDNIARYRFHKLVIIALTTKDARLVCDPKMPRGIFLKAIYELREHYQIFSDFGQKNQITEPEFDGQGFGDKIVSILNEIGKTVWDFVSKGAKTMADLVGKALSSILGKVKDLIGLVSETLANALDSIVDRIKTALVRSFNMRDFIPEIFKHHASSKMIVICCVFLVILVVDILGILTYRLATRVVDNLVKYYSEKDDFSGEAAEPDMCAGLITLCGLVLGLTVSDLSTLSKRAREFTSLVTAGLSGSLLLSSLFIVLPVTIQTALKIKFGTAEAKERLMMEDWIVKCSAVNRLKKVPKVLVSEEYFNWCNDLHKQATRMKGMIKIQSNAHIFLKNYVTLVETLSLLETYRNNKSSRDYPYSLHLCAPPGYGKTLLVNKLCQDLFGVLSREIYTRPVASEFWDGYLDQRVIILDEFLIGECTDKVRIAKEYLELVSTKAFLPNLASTDNPSVGIKGTHAEPVGVITINNTPYQKVPSVDQNALWRRREFVIQLRIAKEFEHLMRGAKIDLGKLSQEQIKERAWLVFDLLPAEPNRGQAIENLTYAQMMRTLRDHHERFVETCELIRLGNEDEICLERSPNEMLEDMVRELRGVPNEPQSLTDAIFEFFGNISFFGQGPTMDEPVPMTSGNADVIDKINQEERLNGDDNDNLDLKNSVNIKDNDVDSSPLWKPESGNPYRSVWNRCKRIRRNTKYSSEKAASMMKNILDEFLRVDSSDETMNYYMNDIYNNGLSEGERIDRKNADSRVVKAYFNHILSKYKIEVESLSTTDYESCEESDSHKFPNQKEINSTIDHSNVDPRKLHRHKCLGYYDEPQFNAHGGRMADSFQEGQPAVRRVNCQYSFAHKHEPGVVHSFLCKDCEKRGHKQQYDAIHGSCLPDQNQKRPDLIPDDYEWEYQDGNPQYREELDKMWMDIYVDKFMSYGRTPVVILNDPEAGIYGSIRSPKDQFFATLKSVAFWCSIFVVIHGIKRVFSKDKESSEQICFAQSGKPSQISGNGRKARSYNNKHDDDAHGQSGNQLLYFINGVAYNAIPIKGKTFMTYSHAFLQEDGSMLPNGTSLKIKWNGVTDTTLLNYDNMLRSNDGDDIVFYTHTCTKLPQFPDQTKKFWTIEEMEGFTSTQALIHIDGVPCYTSAHLRKNKSYKYLTKLYLMNECLMYKFPTKRGDCGVPITSVGQNFPNKIMGMHVAGGSDGNDSYGLAVIVTKEDVLNALQPAKFNEPDCDFEGNGPFSLEGPNLRELSYVPLGDQVTISRRSAISKSIISDDLLSRPKKHMPLLSPFDVRAEGKDPLIEMLKDTLDVEVPAIDQELVETVKSSCFTHLKQKLRWPLGKRRLTFEEALQGVPGILASMRVKTSAGYPLVKLAKKRGKKDYFYFGPNGELYYEQFFRDMVEQYVDQLEREGIEERRFIAYLKDELITETKLKQKRARIIYCGDLVSNVAYRILFGHLLAAFNNSYLTTSSAVGLNQYSYDMQCIFDYLVEVGMNFVAGDFKNFDKRVHPQMQYAAYQILMDLVHEDITTPIAKRSFIIQQCTSPAQVMDMLIKFYCTHFSGCFFTTIVNNIVHELYLRYVFAVNCPNLVFEHHVRAKLCGDDHIYSFSDVCKEFMTPHKIRSGMERLGQVYTSDIKDQPLEDRFRRFEEITFLGAHPVLIEGQYSGALKKATIEECLHWTRNKNLTIRQECQTVLEMASLWDETYYMALAENINYALVNAGLERLDVIGWREMRRIVSSRTVVSGANFKYGFEGQGPPTNSLAKLNADKEITSFPINVRDPLKLAKKALNEESMDLNYGTDSRVFRTSFIWSMNDVTGQSIAQFDVPFGLLELGDSQNLQNMPFDRFVYWNGDVELVFQLNATPFQQGLLVAYFVPLADYEVEISNITSCLHVMIQPDQSATYSLLITYKYLRSLMNTIARTTESLGTVFVTPLSSLKGIDVDEVTITMYTSFPNSQFSVPRPVEGVQRPNKFYPVVGGDDIPEISSFEGPFEAQGNSVSSNTVYNFTNTGGDMPIQDIYTSNDQAATQDISPDLDVSMPFPLDNPPLCSGAVPIEQSFPGMATSHGVRPTRDLQLKPAALSRQQMDFFNPAETRIDTLCSKRCLLRKFTVSTAMPAGTELYKITMNTRMGLAEGENIPVNLAVLNQFMFWRADVEFEFVSVQTQYHSLRLQSMTAYGAAGVSYGSRNVSYTSIMKFASDESGTKYVFNDFIKYNQQTEFLRTYEGEQVVDPIQNYSLGTYAVYVANALIAPPTVSDEVEILLFIRFRNVKVAVPRANSPFSWGDYLNYNPTPTWLLRGSGTNSRNIRNFTSISSGQIVSQRTGVVFEGNPPPIGTYKVKNVLEAGLNILLRDSALANELLRDVESCQVTIGASSLIWTFQPPTQSLTWTPGNAVSLFVFNADFLVLEQADLLLQEVNFTAQAPEIESGTVTAESIEEAETIPVTKSESQHRPNQVCKLEIGEKFEFCVSDVHEVLRRYIRMMPSENPDLDQFVTKSFTTGVNNTTIINIPVQPQSHWRSLFAAWGGGTKYRIFSTKEGWFPQVFFNPYYNNDINEPGIPIIDAINEVVFRYGNVSIQSDTAITGPLAREVSYPISDKSYIDVSAPFQTHFNFCYNAKTQEIAPISCGTLSLSYDADVNTYPLIFTAAADDLRLGIFRPPKVTRFDMTVFVDGIGGFRNQNMMAKSAKNDDKLQISGIRSFIDNGVLTQKKYPKTFSKVTNQCG</sequence>
<keyword evidence="24" id="KW-1035">Host cytoplasm</keyword>
<evidence type="ECO:0000256" key="8">
    <source>
        <dbReference type="ARBA" id="ARBA00022561"/>
    </source>
</evidence>
<dbReference type="InterPro" id="IPR043128">
    <property type="entry name" value="Rev_trsase/Diguanyl_cyclase"/>
</dbReference>
<dbReference type="CDD" id="cd23169">
    <property type="entry name" value="ps-ssRNAv-Picornavirales"/>
    <property type="match status" value="1"/>
</dbReference>
<feature type="domain" description="SF3 helicase" evidence="29">
    <location>
        <begin position="450"/>
        <end position="618"/>
    </location>
</feature>
<dbReference type="EMBL" id="OQ363802">
    <property type="protein sequence ID" value="WFG77335.1"/>
    <property type="molecule type" value="Genomic_RNA"/>
</dbReference>
<dbReference type="GO" id="GO:0039618">
    <property type="term" value="C:T=pseudo3 icosahedral viral capsid"/>
    <property type="evidence" value="ECO:0007669"/>
    <property type="project" value="UniProtKB-KW"/>
</dbReference>
<dbReference type="GO" id="GO:0003724">
    <property type="term" value="F:RNA helicase activity"/>
    <property type="evidence" value="ECO:0007669"/>
    <property type="project" value="InterPro"/>
</dbReference>
<keyword evidence="7" id="KW-0597">Phosphoprotein</keyword>
<evidence type="ECO:0000259" key="28">
    <source>
        <dbReference type="PROSITE" id="PS50507"/>
    </source>
</evidence>
<dbReference type="GO" id="GO:0005524">
    <property type="term" value="F:ATP binding"/>
    <property type="evidence" value="ECO:0007669"/>
    <property type="project" value="UniProtKB-KW"/>
</dbReference>
<accession>A0AAT9TZV5</accession>
<dbReference type="SUPFAM" id="SSF56672">
    <property type="entry name" value="DNA/RNA polymerases"/>
    <property type="match status" value="1"/>
</dbReference>
<dbReference type="InterPro" id="IPR004004">
    <property type="entry name" value="Helic/Pol/Pept_Calicivir-typ"/>
</dbReference>
<dbReference type="InterPro" id="IPR033703">
    <property type="entry name" value="Rhv-like"/>
</dbReference>
<dbReference type="PROSITE" id="PS51874">
    <property type="entry name" value="PCV_3C_PRO"/>
    <property type="match status" value="1"/>
</dbReference>
<keyword evidence="8" id="KW-0167">Capsid protein</keyword>
<dbReference type="InterPro" id="IPR043504">
    <property type="entry name" value="Peptidase_S1_PA_chymotrypsin"/>
</dbReference>
<evidence type="ECO:0000313" key="31">
    <source>
        <dbReference type="EMBL" id="WFG77335.1"/>
    </source>
</evidence>
<keyword evidence="13" id="KW-1143">T=pseudo3 icosahedral capsid protein</keyword>
<evidence type="ECO:0000256" key="13">
    <source>
        <dbReference type="ARBA" id="ARBA00022706"/>
    </source>
</evidence>
<proteinExistence type="predicted"/>
<feature type="domain" description="Peptidase C3" evidence="30">
    <location>
        <begin position="1113"/>
        <end position="1316"/>
    </location>
</feature>
<evidence type="ECO:0000256" key="6">
    <source>
        <dbReference type="ARBA" id="ARBA00022520"/>
    </source>
</evidence>
<evidence type="ECO:0000256" key="16">
    <source>
        <dbReference type="ARBA" id="ARBA00022804"/>
    </source>
</evidence>
<dbReference type="CDD" id="cd00205">
    <property type="entry name" value="rhv_like"/>
    <property type="match status" value="2"/>
</dbReference>
<dbReference type="PROSITE" id="PS50507">
    <property type="entry name" value="RDRP_SSRNA_POS"/>
    <property type="match status" value="1"/>
</dbReference>
<keyword evidence="16" id="KW-1161">Viral attachment to host cell</keyword>
<keyword evidence="19" id="KW-0067">ATP-binding</keyword>
<evidence type="ECO:0000259" key="29">
    <source>
        <dbReference type="PROSITE" id="PS51218"/>
    </source>
</evidence>
<dbReference type="PRINTS" id="PR00918">
    <property type="entry name" value="CALICVIRUSNS"/>
</dbReference>
<dbReference type="GO" id="GO:0030430">
    <property type="term" value="C:host cell cytoplasm"/>
    <property type="evidence" value="ECO:0007669"/>
    <property type="project" value="UniProtKB-SubCell"/>
</dbReference>
<evidence type="ECO:0000256" key="24">
    <source>
        <dbReference type="ARBA" id="ARBA00023200"/>
    </source>
</evidence>
<evidence type="ECO:0000256" key="2">
    <source>
        <dbReference type="ARBA" id="ARBA00004328"/>
    </source>
</evidence>
<dbReference type="InterPro" id="IPR043502">
    <property type="entry name" value="DNA/RNA_pol_sf"/>
</dbReference>
<keyword evidence="10" id="KW-0645">Protease</keyword>
<keyword evidence="18" id="KW-0788">Thiol protease</keyword>
<evidence type="ECO:0000256" key="22">
    <source>
        <dbReference type="ARBA" id="ARBA00022953"/>
    </source>
</evidence>
<keyword evidence="23 27" id="KW-0472">Membrane</keyword>
<name>A0AAT9TZV5_9PICO</name>
<dbReference type="GO" id="GO:0004197">
    <property type="term" value="F:cysteine-type endopeptidase activity"/>
    <property type="evidence" value="ECO:0007669"/>
    <property type="project" value="InterPro"/>
</dbReference>
<feature type="region of interest" description="Disordered" evidence="26">
    <location>
        <begin position="886"/>
        <end position="906"/>
    </location>
</feature>
<evidence type="ECO:0000256" key="1">
    <source>
        <dbReference type="ARBA" id="ARBA00004192"/>
    </source>
</evidence>
<dbReference type="GO" id="GO:0003968">
    <property type="term" value="F:RNA-directed RNA polymerase activity"/>
    <property type="evidence" value="ECO:0007669"/>
    <property type="project" value="UniProtKB-KW"/>
</dbReference>
<keyword evidence="21" id="KW-1043">Host membrane</keyword>
<dbReference type="GO" id="GO:0046718">
    <property type="term" value="P:symbiont entry into host cell"/>
    <property type="evidence" value="ECO:0007669"/>
    <property type="project" value="UniProtKB-KW"/>
</dbReference>
<evidence type="ECO:0000256" key="20">
    <source>
        <dbReference type="ARBA" id="ARBA00022844"/>
    </source>
</evidence>
<keyword evidence="14" id="KW-0547">Nucleotide-binding</keyword>
<feature type="domain" description="RdRp catalytic" evidence="28">
    <location>
        <begin position="1592"/>
        <end position="1714"/>
    </location>
</feature>
<evidence type="ECO:0000256" key="21">
    <source>
        <dbReference type="ARBA" id="ARBA00022870"/>
    </source>
</evidence>
<keyword evidence="27" id="KW-0812">Transmembrane</keyword>
<dbReference type="InterPro" id="IPR000605">
    <property type="entry name" value="Helicase_SF3_ssDNA/RNA_vir"/>
</dbReference>
<dbReference type="GO" id="GO:0039694">
    <property type="term" value="P:viral RNA genome replication"/>
    <property type="evidence" value="ECO:0007669"/>
    <property type="project" value="InterPro"/>
</dbReference>
<dbReference type="Pfam" id="PF00548">
    <property type="entry name" value="Peptidase_C3"/>
    <property type="match status" value="1"/>
</dbReference>
<evidence type="ECO:0000256" key="5">
    <source>
        <dbReference type="ARBA" id="ARBA00022484"/>
    </source>
</evidence>
<evidence type="ECO:0000256" key="7">
    <source>
        <dbReference type="ARBA" id="ARBA00022553"/>
    </source>
</evidence>
<feature type="region of interest" description="Disordered" evidence="26">
    <location>
        <begin position="1095"/>
        <end position="1122"/>
    </location>
</feature>
<dbReference type="InterPro" id="IPR001205">
    <property type="entry name" value="RNA-dir_pol_C"/>
</dbReference>
<evidence type="ECO:0000256" key="12">
    <source>
        <dbReference type="ARBA" id="ARBA00022695"/>
    </source>
</evidence>
<evidence type="ECO:0000256" key="27">
    <source>
        <dbReference type="SAM" id="Phobius"/>
    </source>
</evidence>
<dbReference type="Gene3D" id="2.60.120.20">
    <property type="match status" value="3"/>
</dbReference>
<evidence type="ECO:0000256" key="18">
    <source>
        <dbReference type="ARBA" id="ARBA00022807"/>
    </source>
</evidence>
<keyword evidence="9" id="KW-0945">Host-virus interaction</keyword>
<feature type="transmembrane region" description="Helical" evidence="27">
    <location>
        <begin position="350"/>
        <end position="372"/>
    </location>
</feature>
<dbReference type="GO" id="GO:0019062">
    <property type="term" value="P:virion attachment to host cell"/>
    <property type="evidence" value="ECO:0007669"/>
    <property type="project" value="UniProtKB-KW"/>
</dbReference>
<dbReference type="InterPro" id="IPR007094">
    <property type="entry name" value="RNA-dir_pol_PSvirus"/>
</dbReference>
<keyword evidence="15" id="KW-0378">Hydrolase</keyword>
<dbReference type="InterPro" id="IPR029053">
    <property type="entry name" value="Viral_coat"/>
</dbReference>
<evidence type="ECO:0000256" key="15">
    <source>
        <dbReference type="ARBA" id="ARBA00022801"/>
    </source>
</evidence>
<evidence type="ECO:0000256" key="14">
    <source>
        <dbReference type="ARBA" id="ARBA00022741"/>
    </source>
</evidence>
<dbReference type="Pfam" id="PF00910">
    <property type="entry name" value="RNA_helicase"/>
    <property type="match status" value="1"/>
</dbReference>
<dbReference type="GO" id="GO:0006508">
    <property type="term" value="P:proteolysis"/>
    <property type="evidence" value="ECO:0007669"/>
    <property type="project" value="UniProtKB-KW"/>
</dbReference>
<dbReference type="InterPro" id="IPR000199">
    <property type="entry name" value="Peptidase_C3A/C3B_picornavir"/>
</dbReference>
<dbReference type="GO" id="GO:0003723">
    <property type="term" value="F:RNA binding"/>
    <property type="evidence" value="ECO:0007669"/>
    <property type="project" value="InterPro"/>
</dbReference>
<dbReference type="InterPro" id="IPR014759">
    <property type="entry name" value="Helicase_SF3_ssRNA_vir"/>
</dbReference>
<keyword evidence="20" id="KW-0946">Virion</keyword>
<evidence type="ECO:0000256" key="19">
    <source>
        <dbReference type="ARBA" id="ARBA00022840"/>
    </source>
</evidence>
<keyword evidence="12" id="KW-0548">Nucleotidyltransferase</keyword>
<dbReference type="InterPro" id="IPR044067">
    <property type="entry name" value="PCV_3C_PRO"/>
</dbReference>
<keyword evidence="25" id="KW-1160">Virus entry into host cell</keyword>
<dbReference type="SUPFAM" id="SSF88633">
    <property type="entry name" value="Positive stranded ssRNA viruses"/>
    <property type="match status" value="2"/>
</dbReference>
<evidence type="ECO:0000256" key="4">
    <source>
        <dbReference type="ARBA" id="ARBA00020107"/>
    </source>
</evidence>
<evidence type="ECO:0000256" key="25">
    <source>
        <dbReference type="ARBA" id="ARBA00023296"/>
    </source>
</evidence>
<dbReference type="GO" id="GO:0033644">
    <property type="term" value="C:host cell membrane"/>
    <property type="evidence" value="ECO:0007669"/>
    <property type="project" value="UniProtKB-SubCell"/>
</dbReference>
<evidence type="ECO:0000256" key="3">
    <source>
        <dbReference type="ARBA" id="ARBA00004551"/>
    </source>
</evidence>
<dbReference type="Pfam" id="PF00680">
    <property type="entry name" value="RdRP_1"/>
    <property type="match status" value="1"/>
</dbReference>
<keyword evidence="6" id="KW-0191">Covalent protein-RNA linkage</keyword>
<evidence type="ECO:0000256" key="26">
    <source>
        <dbReference type="SAM" id="MobiDB-lite"/>
    </source>
</evidence>
<evidence type="ECO:0000256" key="23">
    <source>
        <dbReference type="ARBA" id="ARBA00023136"/>
    </source>
</evidence>
<dbReference type="PROSITE" id="PS51218">
    <property type="entry name" value="SF3_HELICASE_2"/>
    <property type="match status" value="1"/>
</dbReference>
<feature type="transmembrane region" description="Helical" evidence="27">
    <location>
        <begin position="268"/>
        <end position="292"/>
    </location>
</feature>
<organism evidence="31">
    <name type="scientific">Bat picornavirus 9</name>
    <dbReference type="NCBI Taxonomy" id="3039000"/>
    <lineage>
        <taxon>Viruses</taxon>
        <taxon>Riboviria</taxon>
        <taxon>Orthornavirae</taxon>
        <taxon>Pisuviricota</taxon>
        <taxon>Pisoniviricetes</taxon>
        <taxon>Picornavirales</taxon>
        <taxon>Picornaviridae</taxon>
    </lineage>
</organism>
<keyword evidence="5" id="KW-0696">RNA-directed RNA polymerase</keyword>
<keyword evidence="27" id="KW-1133">Transmembrane helix</keyword>
<evidence type="ECO:0000256" key="10">
    <source>
        <dbReference type="ARBA" id="ARBA00022670"/>
    </source>
</evidence>
<dbReference type="SUPFAM" id="SSF50494">
    <property type="entry name" value="Trypsin-like serine proteases"/>
    <property type="match status" value="1"/>
</dbReference>
<keyword evidence="22" id="KW-0693">Viral RNA replication</keyword>
<dbReference type="InterPro" id="IPR009003">
    <property type="entry name" value="Peptidase_S1_PA"/>
</dbReference>
<comment type="subcellular location">
    <subcellularLocation>
        <location evidence="1">Host cytoplasm</location>
    </subcellularLocation>
    <subcellularLocation>
        <location evidence="3">Host membrane</location>
    </subcellularLocation>
    <subcellularLocation>
        <location evidence="2">Virion</location>
    </subcellularLocation>
</comment>
<evidence type="ECO:0000256" key="9">
    <source>
        <dbReference type="ARBA" id="ARBA00022581"/>
    </source>
</evidence>
<dbReference type="Gene3D" id="2.40.10.10">
    <property type="entry name" value="Trypsin-like serine proteases"/>
    <property type="match status" value="1"/>
</dbReference>
<evidence type="ECO:0000256" key="17">
    <source>
        <dbReference type="ARBA" id="ARBA00022806"/>
    </source>
</evidence>
<reference evidence="31" key="1">
    <citation type="journal article" date="2023" name="Nat. Commun.">
        <title>Virus diversity, wildlife-domestic animal circulation and potential zoonotic viruses of small mammals, pangolins and zoo animals.</title>
        <authorList>
            <person name="Cui X."/>
            <person name="Fan K."/>
            <person name="Liang X."/>
            <person name="Gong W."/>
            <person name="Chen W."/>
            <person name="He B."/>
            <person name="Chen X."/>
            <person name="Wang H."/>
            <person name="Wang X."/>
            <person name="Zhang P."/>
            <person name="Lu X."/>
            <person name="Chen R."/>
            <person name="Lin K."/>
            <person name="Liu J."/>
            <person name="Zhai J."/>
            <person name="Liu D.X."/>
            <person name="Shan F."/>
            <person name="Li Y."/>
            <person name="Chen R.A."/>
            <person name="Meng H."/>
            <person name="Li X."/>
            <person name="Mi S."/>
            <person name="Jiang J."/>
            <person name="Zhou N."/>
            <person name="Chen Z."/>
            <person name="Zou J.-J."/>
            <person name="Ge D."/>
            <person name="Yang Q."/>
            <person name="He K."/>
            <person name="Chen T."/>
            <person name="Wu Y.-J."/>
            <person name="Lu H."/>
            <person name="Irwin D.M."/>
            <person name="Shen X."/>
            <person name="Hu Y."/>
            <person name="Lu X."/>
            <person name="Ding C."/>
            <person name="Guan Y."/>
            <person name="Tu C."/>
            <person name="Shen Y."/>
        </authorList>
    </citation>
    <scope>NUCLEOTIDE SEQUENCE</scope>
    <source>
        <strain evidence="31">GX/L134.18/2022</strain>
    </source>
</reference>